<dbReference type="AlphaFoldDB" id="A0A918E5Y0"/>
<feature type="domain" description="Aerobactin siderophore biosynthesis IucA/IucC-like C-terminal" evidence="2">
    <location>
        <begin position="259"/>
        <end position="386"/>
    </location>
</feature>
<name>A0A918E5Y0_9ACTN</name>
<evidence type="ECO:0000313" key="3">
    <source>
        <dbReference type="EMBL" id="GGP09017.1"/>
    </source>
</evidence>
<dbReference type="InterPro" id="IPR022770">
    <property type="entry name" value="IucA/IucC-like_C"/>
</dbReference>
<evidence type="ECO:0000259" key="2">
    <source>
        <dbReference type="Pfam" id="PF06276"/>
    </source>
</evidence>
<proteinExistence type="predicted"/>
<dbReference type="Gene3D" id="1.10.510.40">
    <property type="match status" value="1"/>
</dbReference>
<dbReference type="EMBL" id="BMNK01000007">
    <property type="protein sequence ID" value="GGP09017.1"/>
    <property type="molecule type" value="Genomic_DNA"/>
</dbReference>
<evidence type="ECO:0000313" key="4">
    <source>
        <dbReference type="Proteomes" id="UP000660745"/>
    </source>
</evidence>
<comment type="caution">
    <text evidence="3">The sequence shown here is derived from an EMBL/GenBank/DDBJ whole genome shotgun (WGS) entry which is preliminary data.</text>
</comment>
<accession>A0A918E5Y0</accession>
<evidence type="ECO:0000256" key="1">
    <source>
        <dbReference type="SAM" id="MobiDB-lite"/>
    </source>
</evidence>
<dbReference type="Proteomes" id="UP000660745">
    <property type="component" value="Unassembled WGS sequence"/>
</dbReference>
<keyword evidence="4" id="KW-1185">Reference proteome</keyword>
<sequence>MILDDASDPLPSWQYAERYLGVGTRAYSRFSGDLEISESYHPQRGSERFVVPTFRVTAGQGTFLSNGVESTLTKLYRGGDTFLLPVHPETLAFPGLPGRDALRERGPDLVAVPSANARTVFVERIDGDPVEPHFVKLHYPKRLSRFTRRLRRPIISLQLWAAEELLAAGLPVLPEVAGGVLGDVPEEAWGFLIRESRPRAGTVTGPDGDPPEEPGFGADPPQHTVPLFALYGGDIRRPGDPTLLVQLVARSGEDPALWLARRVVAPMVRLWLRAVTRTGCALELHGQNTLFAFDPDARRTAILYRDCGVYVDPRVRRERGLHRELPPVNVISRDIRQPRERVFSLTYDSFMGHHALERLAQVAADTLDVPPERLRQAAREAFAAHGGAAVALPATAYYYEDRLNTDGRWNLVDTGERPAWRVSPP</sequence>
<protein>
    <recommendedName>
        <fullName evidence="2">Aerobactin siderophore biosynthesis IucA/IucC-like C-terminal domain-containing protein</fullName>
    </recommendedName>
</protein>
<reference evidence="3" key="2">
    <citation type="submission" date="2020-09" db="EMBL/GenBank/DDBJ databases">
        <authorList>
            <person name="Sun Q."/>
            <person name="Zhou Y."/>
        </authorList>
    </citation>
    <scope>NUCLEOTIDE SEQUENCE</scope>
    <source>
        <strain evidence="3">CGMCC 4.7430</strain>
    </source>
</reference>
<dbReference type="Pfam" id="PF06276">
    <property type="entry name" value="FhuF"/>
    <property type="match status" value="1"/>
</dbReference>
<organism evidence="3 4">
    <name type="scientific">Nonomuraea glycinis</name>
    <dbReference type="NCBI Taxonomy" id="2047744"/>
    <lineage>
        <taxon>Bacteria</taxon>
        <taxon>Bacillati</taxon>
        <taxon>Actinomycetota</taxon>
        <taxon>Actinomycetes</taxon>
        <taxon>Streptosporangiales</taxon>
        <taxon>Streptosporangiaceae</taxon>
        <taxon>Nonomuraea</taxon>
    </lineage>
</organism>
<reference evidence="3" key="1">
    <citation type="journal article" date="2014" name="Int. J. Syst. Evol. Microbiol.">
        <title>Complete genome sequence of Corynebacterium casei LMG S-19264T (=DSM 44701T), isolated from a smear-ripened cheese.</title>
        <authorList>
            <consortium name="US DOE Joint Genome Institute (JGI-PGF)"/>
            <person name="Walter F."/>
            <person name="Albersmeier A."/>
            <person name="Kalinowski J."/>
            <person name="Ruckert C."/>
        </authorList>
    </citation>
    <scope>NUCLEOTIDE SEQUENCE</scope>
    <source>
        <strain evidence="3">CGMCC 4.7430</strain>
    </source>
</reference>
<dbReference type="RefSeq" id="WP_189140463.1">
    <property type="nucleotide sequence ID" value="NZ_BMNK01000007.1"/>
</dbReference>
<dbReference type="GO" id="GO:0003824">
    <property type="term" value="F:catalytic activity"/>
    <property type="evidence" value="ECO:0007669"/>
    <property type="project" value="UniProtKB-ARBA"/>
</dbReference>
<gene>
    <name evidence="3" type="ORF">GCM10012278_43040</name>
</gene>
<feature type="region of interest" description="Disordered" evidence="1">
    <location>
        <begin position="198"/>
        <end position="219"/>
    </location>
</feature>